<dbReference type="Pfam" id="PF07980">
    <property type="entry name" value="SusD_RagB"/>
    <property type="match status" value="1"/>
</dbReference>
<dbReference type="RefSeq" id="WP_073077571.1">
    <property type="nucleotide sequence ID" value="NZ_FRBL01000001.1"/>
</dbReference>
<dbReference type="Proteomes" id="UP000184420">
    <property type="component" value="Unassembled WGS sequence"/>
</dbReference>
<dbReference type="GO" id="GO:0009279">
    <property type="term" value="C:cell outer membrane"/>
    <property type="evidence" value="ECO:0007669"/>
    <property type="project" value="UniProtKB-SubCell"/>
</dbReference>
<dbReference type="PROSITE" id="PS51257">
    <property type="entry name" value="PROKAR_LIPOPROTEIN"/>
    <property type="match status" value="1"/>
</dbReference>
<keyword evidence="5" id="KW-0998">Cell outer membrane</keyword>
<comment type="subcellular location">
    <subcellularLocation>
        <location evidence="1">Cell outer membrane</location>
    </subcellularLocation>
</comment>
<protein>
    <submittedName>
        <fullName evidence="8">Starch-binding associating with outer membrane</fullName>
    </submittedName>
</protein>
<dbReference type="STRING" id="1419482.SAMN05444266_101451"/>
<dbReference type="Pfam" id="PF14322">
    <property type="entry name" value="SusD-like_3"/>
    <property type="match status" value="1"/>
</dbReference>
<reference evidence="8 9" key="1">
    <citation type="submission" date="2016-11" db="EMBL/GenBank/DDBJ databases">
        <authorList>
            <person name="Jaros S."/>
            <person name="Januszkiewicz K."/>
            <person name="Wedrychowicz H."/>
        </authorList>
    </citation>
    <scope>NUCLEOTIDE SEQUENCE [LARGE SCALE GENOMIC DNA]</scope>
    <source>
        <strain evidence="8 9">DSM 27406</strain>
    </source>
</reference>
<keyword evidence="9" id="KW-1185">Reference proteome</keyword>
<dbReference type="AlphaFoldDB" id="A0A1M6W2D7"/>
<evidence type="ECO:0000256" key="5">
    <source>
        <dbReference type="ARBA" id="ARBA00023237"/>
    </source>
</evidence>
<keyword evidence="4" id="KW-0472">Membrane</keyword>
<evidence type="ECO:0000259" key="6">
    <source>
        <dbReference type="Pfam" id="PF07980"/>
    </source>
</evidence>
<organism evidence="8 9">
    <name type="scientific">Chitinophaga jiangningensis</name>
    <dbReference type="NCBI Taxonomy" id="1419482"/>
    <lineage>
        <taxon>Bacteria</taxon>
        <taxon>Pseudomonadati</taxon>
        <taxon>Bacteroidota</taxon>
        <taxon>Chitinophagia</taxon>
        <taxon>Chitinophagales</taxon>
        <taxon>Chitinophagaceae</taxon>
        <taxon>Chitinophaga</taxon>
    </lineage>
</organism>
<evidence type="ECO:0000256" key="4">
    <source>
        <dbReference type="ARBA" id="ARBA00023136"/>
    </source>
</evidence>
<sequence length="476" mass="53501">MKIYIYTLALAALAFSSCKKWMDVKPEDKFLEEQLYASKQGFETSINGFYLGNTDAALYGGSLTMTTMDILGQLYTASFDSKNPNYSMSSYSYGDDAAKSLIDRIWTKQFANIAGVNNFIAAVDKYGAVMDSASRKRYKGEALGLRAFYYLDLVRMFTPAYSQDSLIQLMPYYSKVSNDISPFYPTNQVMQFILDDLTKAEQLLLASDPAVQQARVSQVSGSFDRTTRNYRMNYYAVKALKARAYMWMGNKPAALAAAKAVIGDQLKFPWTTTDDLKNGEYSNKVFATEMIMGMEFTKLLDVFNSNFISTLDGTVLLAPESSGAFINQTVFEGISADYRYQYNWKIVAKAYPTFVKYQDTNNSGYASNRTVPLIRMGEMYLIAAECEPDLGTAKSYLNELWIKRNFGALADNASAVDLTAAILKEYRREFIGEGQLFFFYKRTRAASIIAASTNKALTMSDVKYTFPIPLSETTPR</sequence>
<dbReference type="InterPro" id="IPR011990">
    <property type="entry name" value="TPR-like_helical_dom_sf"/>
</dbReference>
<dbReference type="SUPFAM" id="SSF48452">
    <property type="entry name" value="TPR-like"/>
    <property type="match status" value="1"/>
</dbReference>
<accession>A0A1M6W2D7</accession>
<name>A0A1M6W2D7_9BACT</name>
<proteinExistence type="inferred from homology"/>
<feature type="domain" description="RagB/SusD" evidence="6">
    <location>
        <begin position="352"/>
        <end position="442"/>
    </location>
</feature>
<evidence type="ECO:0000313" key="9">
    <source>
        <dbReference type="Proteomes" id="UP000184420"/>
    </source>
</evidence>
<keyword evidence="3" id="KW-0732">Signal</keyword>
<dbReference type="EMBL" id="FRBL01000001">
    <property type="protein sequence ID" value="SHK87705.1"/>
    <property type="molecule type" value="Genomic_DNA"/>
</dbReference>
<gene>
    <name evidence="8" type="ORF">SAMN05444266_101451</name>
</gene>
<dbReference type="OrthoDB" id="1097962at2"/>
<evidence type="ECO:0000313" key="8">
    <source>
        <dbReference type="EMBL" id="SHK87705.1"/>
    </source>
</evidence>
<dbReference type="InterPro" id="IPR033985">
    <property type="entry name" value="SusD-like_N"/>
</dbReference>
<evidence type="ECO:0000259" key="7">
    <source>
        <dbReference type="Pfam" id="PF14322"/>
    </source>
</evidence>
<comment type="similarity">
    <text evidence="2">Belongs to the SusD family.</text>
</comment>
<dbReference type="InterPro" id="IPR012944">
    <property type="entry name" value="SusD_RagB_dom"/>
</dbReference>
<evidence type="ECO:0000256" key="1">
    <source>
        <dbReference type="ARBA" id="ARBA00004442"/>
    </source>
</evidence>
<dbReference type="Gene3D" id="1.25.40.390">
    <property type="match status" value="1"/>
</dbReference>
<evidence type="ECO:0000256" key="3">
    <source>
        <dbReference type="ARBA" id="ARBA00022729"/>
    </source>
</evidence>
<evidence type="ECO:0000256" key="2">
    <source>
        <dbReference type="ARBA" id="ARBA00006275"/>
    </source>
</evidence>
<feature type="domain" description="SusD-like N-terminal" evidence="7">
    <location>
        <begin position="20"/>
        <end position="208"/>
    </location>
</feature>